<dbReference type="AlphaFoldDB" id="A0A140NK14"/>
<sequence>MRKLIISILALIIIISVIVVTNYNSIQQNDEVVDAAASEVINQYQRRADLIPNLVNTVKGYSGYENKVLMEVVKLRTEVGQIKVDASALSDPAILAEYQKAQAQLGQSLSRLLAISESYPDLKASPLYQDLMTQLEGAENRITVARGRYIEAVRQYNTQIRKFPSNLIASYFGYSAKANFKADNEQAIKTVPTVDFN</sequence>
<dbReference type="GO" id="GO:0016020">
    <property type="term" value="C:membrane"/>
    <property type="evidence" value="ECO:0007669"/>
    <property type="project" value="UniProtKB-SubCell"/>
</dbReference>
<dbReference type="PATRIC" id="fig|1157951.4.peg.2257"/>
<evidence type="ECO:0000313" key="6">
    <source>
        <dbReference type="EMBL" id="AFH94094.1"/>
    </source>
</evidence>
<dbReference type="PANTHER" id="PTHR34478">
    <property type="entry name" value="PROTEIN LEMA"/>
    <property type="match status" value="1"/>
</dbReference>
<keyword evidence="4" id="KW-1133">Transmembrane helix</keyword>
<dbReference type="PANTHER" id="PTHR34478:SF2">
    <property type="entry name" value="MEMBRANE PROTEIN"/>
    <property type="match status" value="1"/>
</dbReference>
<keyword evidence="3" id="KW-0812">Transmembrane</keyword>
<dbReference type="InterPro" id="IPR023353">
    <property type="entry name" value="LemA-like_dom_sf"/>
</dbReference>
<gene>
    <name evidence="6" type="ordered locus">S70_11220</name>
</gene>
<protein>
    <recommendedName>
        <fullName evidence="8">LemA family protein</fullName>
    </recommendedName>
</protein>
<evidence type="ECO:0000313" key="7">
    <source>
        <dbReference type="Proteomes" id="UP000005012"/>
    </source>
</evidence>
<evidence type="ECO:0000256" key="4">
    <source>
        <dbReference type="ARBA" id="ARBA00022989"/>
    </source>
</evidence>
<name>A0A140NK14_PROSM</name>
<evidence type="ECO:0008006" key="8">
    <source>
        <dbReference type="Google" id="ProtNLM"/>
    </source>
</evidence>
<dbReference type="OrthoDB" id="9804152at2"/>
<proteinExistence type="inferred from homology"/>
<dbReference type="EMBL" id="CP003488">
    <property type="protein sequence ID" value="AFH94094.1"/>
    <property type="molecule type" value="Genomic_DNA"/>
</dbReference>
<dbReference type="RefSeq" id="WP_004924584.1">
    <property type="nucleotide sequence ID" value="NC_017731.1"/>
</dbReference>
<dbReference type="KEGG" id="psi:S70_11220"/>
<dbReference type="Gene3D" id="1.20.1440.20">
    <property type="entry name" value="LemA-like domain"/>
    <property type="match status" value="1"/>
</dbReference>
<dbReference type="Pfam" id="PF04011">
    <property type="entry name" value="LemA"/>
    <property type="match status" value="1"/>
</dbReference>
<comment type="subcellular location">
    <subcellularLocation>
        <location evidence="1">Membrane</location>
        <topology evidence="1">Single-pass membrane protein</topology>
    </subcellularLocation>
</comment>
<reference evidence="7" key="2">
    <citation type="submission" date="2012-04" db="EMBL/GenBank/DDBJ databases">
        <title>Complete genome sequence of Providencia stuartii clinical isolate MRSN 2154.</title>
        <authorList>
            <person name="Clifford R.J."/>
            <person name="Hang J."/>
            <person name="Riley M.C."/>
            <person name="Onmus-Leone F."/>
            <person name="Kuschner R.A."/>
            <person name="Lesho E.P."/>
            <person name="Waterman P.E."/>
        </authorList>
    </citation>
    <scope>NUCLEOTIDE SEQUENCE [LARGE SCALE GENOMIC DNA]</scope>
    <source>
        <strain evidence="7">MRSN 2154</strain>
    </source>
</reference>
<dbReference type="HOGENOM" id="CLU_056714_0_0_6"/>
<reference evidence="6 7" key="1">
    <citation type="journal article" date="2012" name="J. Bacteriol.">
        <title>Complete Genome Sequence of Providencia stuartii Clinical Isolate MRSN 2154.</title>
        <authorList>
            <person name="Clifford R.J."/>
            <person name="Hang J."/>
            <person name="Riley M.C."/>
            <person name="Onmus-Leone F."/>
            <person name="Kuschner R.A."/>
            <person name="Lesho E.P."/>
            <person name="Waterman P.E."/>
        </authorList>
    </citation>
    <scope>NUCLEOTIDE SEQUENCE [LARGE SCALE GENOMIC DNA]</scope>
    <source>
        <strain evidence="6 7">MRSN 2154</strain>
    </source>
</reference>
<evidence type="ECO:0000256" key="5">
    <source>
        <dbReference type="ARBA" id="ARBA00023136"/>
    </source>
</evidence>
<dbReference type="Proteomes" id="UP000005012">
    <property type="component" value="Chromosome"/>
</dbReference>
<keyword evidence="5" id="KW-0472">Membrane</keyword>
<evidence type="ECO:0000256" key="2">
    <source>
        <dbReference type="ARBA" id="ARBA00008854"/>
    </source>
</evidence>
<evidence type="ECO:0000256" key="3">
    <source>
        <dbReference type="ARBA" id="ARBA00022692"/>
    </source>
</evidence>
<accession>A0A140NK14</accession>
<dbReference type="GeneID" id="93521175"/>
<evidence type="ECO:0000256" key="1">
    <source>
        <dbReference type="ARBA" id="ARBA00004167"/>
    </source>
</evidence>
<comment type="similarity">
    <text evidence="2">Belongs to the LemA family.</text>
</comment>
<dbReference type="SUPFAM" id="SSF140478">
    <property type="entry name" value="LemA-like"/>
    <property type="match status" value="1"/>
</dbReference>
<organism evidence="6 7">
    <name type="scientific">Providencia stuartii (strain MRSN 2154)</name>
    <dbReference type="NCBI Taxonomy" id="1157951"/>
    <lineage>
        <taxon>Bacteria</taxon>
        <taxon>Pseudomonadati</taxon>
        <taxon>Pseudomonadota</taxon>
        <taxon>Gammaproteobacteria</taxon>
        <taxon>Enterobacterales</taxon>
        <taxon>Morganellaceae</taxon>
        <taxon>Providencia</taxon>
    </lineage>
</organism>
<dbReference type="InterPro" id="IPR007156">
    <property type="entry name" value="MamQ_LemA"/>
</dbReference>